<proteinExistence type="predicted"/>
<sequence length="388" mass="43891">MSWTTLPPGPGSPGESWTAHPEAFTDGPAYAEPLHANPTKYVEDHTHSEDSGSELCEYIRACARQEPRVSLRISGDNGRAFDFTIDLAPVLAQGGRNIRLFSRPTAAYRTAHALRDTISGLSRDIAQAWAAWWRVLLPEWQTRQRRHSNIYPPWSEGPWKDQVQGEEERLLRRELRGWCDAYSADKGVVKCFTLKKEVWGWDVDLLRRTLQHRIWASGQRAFVDVEIECGEDDVTVEPENTVVRLKHNSWIVVLGWVTLLYPLLWVLLHLFGRYGATYDQAVASYALKLYPALPGTCPSESVAEGAQRYAAAAVRYGLPPDARLVKGPKGVHVLVGVEESDWLREWEDRILQSVRLRIKAPLEGHALVLEAHQVLEVDEEEGPEMCEV</sequence>
<dbReference type="AlphaFoldDB" id="A0AA48L0B9"/>
<evidence type="ECO:0000256" key="2">
    <source>
        <dbReference type="SAM" id="Phobius"/>
    </source>
</evidence>
<dbReference type="Proteomes" id="UP001233271">
    <property type="component" value="Chromosome 1"/>
</dbReference>
<gene>
    <name evidence="3" type="ORF">CcaverHIS019_0100700</name>
</gene>
<keyword evidence="2" id="KW-0472">Membrane</keyword>
<dbReference type="KEGG" id="ccac:CcaHIS019_0100700"/>
<keyword evidence="2" id="KW-0812">Transmembrane</keyword>
<evidence type="ECO:0000256" key="1">
    <source>
        <dbReference type="SAM" id="MobiDB-lite"/>
    </source>
</evidence>
<dbReference type="PANTHER" id="PTHR37848:SF1">
    <property type="entry name" value="SUN DOMAIN-CONTAINING PROTEIN"/>
    <property type="match status" value="1"/>
</dbReference>
<feature type="transmembrane region" description="Helical" evidence="2">
    <location>
        <begin position="250"/>
        <end position="271"/>
    </location>
</feature>
<keyword evidence="2" id="KW-1133">Transmembrane helix</keyword>
<protein>
    <submittedName>
        <fullName evidence="3">Uncharacterized protein</fullName>
    </submittedName>
</protein>
<evidence type="ECO:0000313" key="4">
    <source>
        <dbReference type="Proteomes" id="UP001233271"/>
    </source>
</evidence>
<dbReference type="PANTHER" id="PTHR37848">
    <property type="entry name" value="EXPRESSED PROTEIN"/>
    <property type="match status" value="1"/>
</dbReference>
<dbReference type="EMBL" id="AP028212">
    <property type="protein sequence ID" value="BEI87352.1"/>
    <property type="molecule type" value="Genomic_DNA"/>
</dbReference>
<accession>A0AA48L0B9</accession>
<organism evidence="3 4">
    <name type="scientific">Cutaneotrichosporon cavernicola</name>
    <dbReference type="NCBI Taxonomy" id="279322"/>
    <lineage>
        <taxon>Eukaryota</taxon>
        <taxon>Fungi</taxon>
        <taxon>Dikarya</taxon>
        <taxon>Basidiomycota</taxon>
        <taxon>Agaricomycotina</taxon>
        <taxon>Tremellomycetes</taxon>
        <taxon>Trichosporonales</taxon>
        <taxon>Trichosporonaceae</taxon>
        <taxon>Cutaneotrichosporon</taxon>
    </lineage>
</organism>
<keyword evidence="4" id="KW-1185">Reference proteome</keyword>
<feature type="region of interest" description="Disordered" evidence="1">
    <location>
        <begin position="1"/>
        <end position="31"/>
    </location>
</feature>
<dbReference type="RefSeq" id="XP_060452618.1">
    <property type="nucleotide sequence ID" value="XM_060603233.1"/>
</dbReference>
<evidence type="ECO:0000313" key="3">
    <source>
        <dbReference type="EMBL" id="BEI87352.1"/>
    </source>
</evidence>
<dbReference type="GeneID" id="85491223"/>
<reference evidence="3" key="1">
    <citation type="journal article" date="2023" name="BMC Genomics">
        <title>Chromosome-level genome assemblies of Cutaneotrichosporon spp. (Trichosporonales, Basidiomycota) reveal imbalanced evolution between nucleotide sequences and chromosome synteny.</title>
        <authorList>
            <person name="Kobayashi Y."/>
            <person name="Kayamori A."/>
            <person name="Aoki K."/>
            <person name="Shiwa Y."/>
            <person name="Matsutani M."/>
            <person name="Fujita N."/>
            <person name="Sugita T."/>
            <person name="Iwasaki W."/>
            <person name="Tanaka N."/>
            <person name="Takashima M."/>
        </authorList>
    </citation>
    <scope>NUCLEOTIDE SEQUENCE</scope>
    <source>
        <strain evidence="3">HIS019</strain>
    </source>
</reference>
<name>A0AA48L0B9_9TREE</name>